<proteinExistence type="predicted"/>
<organism evidence="1 2">
    <name type="scientific">Flavobacterium bomense</name>
    <dbReference type="NCBI Taxonomy" id="2497483"/>
    <lineage>
        <taxon>Bacteria</taxon>
        <taxon>Pseudomonadati</taxon>
        <taxon>Bacteroidota</taxon>
        <taxon>Flavobacteriia</taxon>
        <taxon>Flavobacteriales</taxon>
        <taxon>Flavobacteriaceae</taxon>
        <taxon>Flavobacterium</taxon>
    </lineage>
</organism>
<keyword evidence="2" id="KW-1185">Reference proteome</keyword>
<comment type="caution">
    <text evidence="1">The sequence shown here is derived from an EMBL/GenBank/DDBJ whole genome shotgun (WGS) entry which is preliminary data.</text>
</comment>
<evidence type="ECO:0008006" key="3">
    <source>
        <dbReference type="Google" id="ProtNLM"/>
    </source>
</evidence>
<sequence length="362" mass="42524">MIADKTTKVPLENVNIYNDKDNSTTNQEGLFVFISGRNEINFNLLGYNSLKTTFERIERHDTIFMEAKAFELKEVVVANNESFIKKVYDKMVDNYSAKYTSNFFLRNVLKKGNSIVVLQDIHAKRGKNSFPKNFSEIEVLNMRKTSFFEKKKQIDFAFPDFTEFFGGFYPALDQNIFTEVDYNDFDFRKFLFEAKQKNVWGQISKGYFIINRNDYAIVEFFVSIYDNPEVIPFKKFKLSSTQYRTTRYEKLVTYNKNSTVNKYYLNLAKLNAQVEVLADKNSAGSFKYNLTMDYFTTNSVTNEKVESNFAVDKDVFKAKFPYSATFWNTQNQLPLTNELKDFLKRVSDNKDQKKEFEIIGNF</sequence>
<gene>
    <name evidence="1" type="ORF">EKL98_06360</name>
</gene>
<protein>
    <recommendedName>
        <fullName evidence="3">Carboxypeptidase-like regulatory domain-containing protein</fullName>
    </recommendedName>
</protein>
<name>A0A3S0PIU4_9FLAO</name>
<evidence type="ECO:0000313" key="2">
    <source>
        <dbReference type="Proteomes" id="UP000280825"/>
    </source>
</evidence>
<dbReference type="EMBL" id="RYDJ01000005">
    <property type="protein sequence ID" value="RTZ05543.1"/>
    <property type="molecule type" value="Genomic_DNA"/>
</dbReference>
<accession>A0A3S0PIU4</accession>
<dbReference type="AlphaFoldDB" id="A0A3S0PIU4"/>
<evidence type="ECO:0000313" key="1">
    <source>
        <dbReference type="EMBL" id="RTZ05543.1"/>
    </source>
</evidence>
<reference evidence="1 2" key="1">
    <citation type="submission" date="2018-12" db="EMBL/GenBank/DDBJ databases">
        <title>Flavobacterium sp. nov., isolated from glacier ice.</title>
        <authorList>
            <person name="Liu Q."/>
            <person name="Xin Y.-H."/>
        </authorList>
    </citation>
    <scope>NUCLEOTIDE SEQUENCE [LARGE SCALE GENOMIC DNA]</scope>
    <source>
        <strain evidence="1 2">RB1N8</strain>
    </source>
</reference>
<dbReference type="RefSeq" id="WP_126561827.1">
    <property type="nucleotide sequence ID" value="NZ_RYDJ01000005.1"/>
</dbReference>
<dbReference type="Proteomes" id="UP000280825">
    <property type="component" value="Unassembled WGS sequence"/>
</dbReference>